<dbReference type="Proteomes" id="UP000499080">
    <property type="component" value="Unassembled WGS sequence"/>
</dbReference>
<sequence>MANGSVGDETNLVGNLRLRDKLSKTATAPRELLISSERSPKPDDSYAIQA</sequence>
<dbReference type="AlphaFoldDB" id="A0A4Y2QYP7"/>
<organism evidence="2 3">
    <name type="scientific">Araneus ventricosus</name>
    <name type="common">Orbweaver spider</name>
    <name type="synonym">Epeira ventricosa</name>
    <dbReference type="NCBI Taxonomy" id="182803"/>
    <lineage>
        <taxon>Eukaryota</taxon>
        <taxon>Metazoa</taxon>
        <taxon>Ecdysozoa</taxon>
        <taxon>Arthropoda</taxon>
        <taxon>Chelicerata</taxon>
        <taxon>Arachnida</taxon>
        <taxon>Araneae</taxon>
        <taxon>Araneomorphae</taxon>
        <taxon>Entelegynae</taxon>
        <taxon>Araneoidea</taxon>
        <taxon>Araneidae</taxon>
        <taxon>Araneus</taxon>
    </lineage>
</organism>
<accession>A0A4Y2QYP7</accession>
<proteinExistence type="predicted"/>
<comment type="caution">
    <text evidence="2">The sequence shown here is derived from an EMBL/GenBank/DDBJ whole genome shotgun (WGS) entry which is preliminary data.</text>
</comment>
<evidence type="ECO:0000313" key="3">
    <source>
        <dbReference type="Proteomes" id="UP000499080"/>
    </source>
</evidence>
<dbReference type="EMBL" id="BGPR01141347">
    <property type="protein sequence ID" value="GBN68346.1"/>
    <property type="molecule type" value="Genomic_DNA"/>
</dbReference>
<protein>
    <submittedName>
        <fullName evidence="2">Uncharacterized protein</fullName>
    </submittedName>
</protein>
<reference evidence="2 3" key="1">
    <citation type="journal article" date="2019" name="Sci. Rep.">
        <title>Orb-weaving spider Araneus ventricosus genome elucidates the spidroin gene catalogue.</title>
        <authorList>
            <person name="Kono N."/>
            <person name="Nakamura H."/>
            <person name="Ohtoshi R."/>
            <person name="Moran D.A.P."/>
            <person name="Shinohara A."/>
            <person name="Yoshida Y."/>
            <person name="Fujiwara M."/>
            <person name="Mori M."/>
            <person name="Tomita M."/>
            <person name="Arakawa K."/>
        </authorList>
    </citation>
    <scope>NUCLEOTIDE SEQUENCE [LARGE SCALE GENOMIC DNA]</scope>
</reference>
<gene>
    <name evidence="2" type="ORF">AVEN_62918_1</name>
</gene>
<evidence type="ECO:0000256" key="1">
    <source>
        <dbReference type="SAM" id="MobiDB-lite"/>
    </source>
</evidence>
<keyword evidence="3" id="KW-1185">Reference proteome</keyword>
<name>A0A4Y2QYP7_ARAVE</name>
<evidence type="ECO:0000313" key="2">
    <source>
        <dbReference type="EMBL" id="GBN68346.1"/>
    </source>
</evidence>
<feature type="region of interest" description="Disordered" evidence="1">
    <location>
        <begin position="29"/>
        <end position="50"/>
    </location>
</feature>
<feature type="non-terminal residue" evidence="2">
    <location>
        <position position="50"/>
    </location>
</feature>